<dbReference type="SMART" id="SM00965">
    <property type="entry name" value="STN"/>
    <property type="match status" value="1"/>
</dbReference>
<reference evidence="7 8" key="1">
    <citation type="submission" date="2018-08" db="EMBL/GenBank/DDBJ databases">
        <title>Genomic Encyclopedia of Type Strains, Phase IV (KMG-IV): sequencing the most valuable type-strain genomes for metagenomic binning, comparative biology and taxonomic classification.</title>
        <authorList>
            <person name="Goeker M."/>
        </authorList>
    </citation>
    <scope>NUCLEOTIDE SEQUENCE [LARGE SCALE GENOMIC DNA]</scope>
    <source>
        <strain evidence="7 8">DSM 25527</strain>
    </source>
</reference>
<keyword evidence="3" id="KW-0472">Membrane</keyword>
<dbReference type="Gene3D" id="3.55.50.30">
    <property type="match status" value="1"/>
</dbReference>
<evidence type="ECO:0000256" key="4">
    <source>
        <dbReference type="ARBA" id="ARBA00023237"/>
    </source>
</evidence>
<dbReference type="InterPro" id="IPR011662">
    <property type="entry name" value="Secretin/TonB_short_N"/>
</dbReference>
<dbReference type="Pfam" id="PF07660">
    <property type="entry name" value="STN"/>
    <property type="match status" value="1"/>
</dbReference>
<name>A0A397NQG2_9SPHN</name>
<keyword evidence="2" id="KW-0813">Transport</keyword>
<dbReference type="GO" id="GO:0009279">
    <property type="term" value="C:cell outer membrane"/>
    <property type="evidence" value="ECO:0007669"/>
    <property type="project" value="UniProtKB-SubCell"/>
</dbReference>
<comment type="caution">
    <text evidence="7">The sequence shown here is derived from an EMBL/GenBank/DDBJ whole genome shotgun (WGS) entry which is preliminary data.</text>
</comment>
<evidence type="ECO:0000256" key="5">
    <source>
        <dbReference type="SAM" id="SignalP"/>
    </source>
</evidence>
<gene>
    <name evidence="7" type="ORF">DFR49_3823</name>
</gene>
<evidence type="ECO:0000313" key="8">
    <source>
        <dbReference type="Proteomes" id="UP000266568"/>
    </source>
</evidence>
<dbReference type="Proteomes" id="UP000266568">
    <property type="component" value="Unassembled WGS sequence"/>
</dbReference>
<dbReference type="OrthoDB" id="7051241at2"/>
<keyword evidence="8" id="KW-1185">Reference proteome</keyword>
<dbReference type="InterPro" id="IPR012910">
    <property type="entry name" value="Plug_dom"/>
</dbReference>
<evidence type="ECO:0000256" key="2">
    <source>
        <dbReference type="ARBA" id="ARBA00022448"/>
    </source>
</evidence>
<evidence type="ECO:0000313" key="7">
    <source>
        <dbReference type="EMBL" id="RIA37933.1"/>
    </source>
</evidence>
<dbReference type="RefSeq" id="WP_147373730.1">
    <property type="nucleotide sequence ID" value="NZ_QXDC01000004.1"/>
</dbReference>
<comment type="subcellular location">
    <subcellularLocation>
        <location evidence="1">Cell outer membrane</location>
    </subcellularLocation>
</comment>
<sequence>MTHHGLTRLAALLATGVAASCLATVPAHAQETVYSFDIPAQDLGGALRAFGQATNQQIIFADDVVHGKRSGAVRGRHSADDALRQLLAGTGLVARKTRGGMYTLEAETAAIADADGAAVVDDSIVVTGSRIRRSETQTSAPMTSFGKQDLTERGYVQVGELLNDVTSNVPDFPINPTKGYPAGSGQTYPNLLNLGAGRTLTLVNGRRMVSSASGLGDRIVDTNVIPAGLIERVEIIQGGGAAVYGSDAIAGVVNYILKDDFDGLEIDGQQSISTYGDDYRPYLRLTAGKNFADNRGNIAINLEYSKTDPLLDYDRPWTDLSPIAVTNPNDTGPNDGEPTQIYITHPRYRFHNYNGVIFRPSGSPPFFATFLSDSGGNLFQFNDDGSQVVNYDPGIYYGGSASAIGGDGLDWREVSTAVTGVERYTGTANGHFDITSNVKVIGEFLYGHQKGTDPYGTQAIFRTLFNSYDGGAGLVPFDRTNPYLTQDAINSLDAVSPAFAAGDQLYLARIMNILPTRNRGSERDTWRALVGLEGDFEAAGRSFYWSVTASRGKSTGYVEVFDSYATHLNNALDSVRANGEIVCRINADADPTNDDAACAPIDPFGNVKASQAALDYATVLSGSHFENVQDDVLATLGGDLFKLPGGLAKFSVAYEHRRDYANLVPYEADQLGIVSNCCASEPIEAEYNTDEFSAELLVPLLGEDFNLPAVKSLVADGSFRHVDNSIAGKENVWGAGLLWDTGFGVTLRGSRSRNFRAPSLEQLFSPVSVSNGPIGYDPCDMDTIGQGPNPAVRLQNCQALFAANPGYGDLATFQDPAENTSLALISSGGNLNLKNEISNTWTYGVVVQPSFVPGLTFTADRIEVTLDNGLTAFSPANFLSSCFDSTDYPNNNACDNFTRNGQGYIVTANQTTFNAAIIKYHGEIYNLNYLLPLERVFGKDMGTLEFNVEATHTTLALSNATGASESRSEGTIANPEWRARFDLRYSKGPFRAFYQMYYLPSALHTVNATVENDPMPHISGNTRHSVSIQYEFPKLTLRAGVNNLTNKGPSFPTRNYGDLYGRQFYVGAKIRFW</sequence>
<protein>
    <submittedName>
        <fullName evidence="7">Secretin/TonB-like protein</fullName>
    </submittedName>
</protein>
<evidence type="ECO:0000256" key="1">
    <source>
        <dbReference type="ARBA" id="ARBA00004442"/>
    </source>
</evidence>
<feature type="chain" id="PRO_5017272274" evidence="5">
    <location>
        <begin position="30"/>
        <end position="1073"/>
    </location>
</feature>
<feature type="domain" description="Secretin/TonB short N-terminal" evidence="6">
    <location>
        <begin position="56"/>
        <end position="107"/>
    </location>
</feature>
<accession>A0A397NQG2</accession>
<keyword evidence="5" id="KW-0732">Signal</keyword>
<dbReference type="Gene3D" id="2.170.130.10">
    <property type="entry name" value="TonB-dependent receptor, plug domain"/>
    <property type="match status" value="1"/>
</dbReference>
<dbReference type="SUPFAM" id="SSF56935">
    <property type="entry name" value="Porins"/>
    <property type="match status" value="1"/>
</dbReference>
<dbReference type="Pfam" id="PF07715">
    <property type="entry name" value="Plug"/>
    <property type="match status" value="1"/>
</dbReference>
<dbReference type="Gene3D" id="2.40.170.20">
    <property type="entry name" value="TonB-dependent receptor, beta-barrel domain"/>
    <property type="match status" value="1"/>
</dbReference>
<dbReference type="PANTHER" id="PTHR47234">
    <property type="match status" value="1"/>
</dbReference>
<dbReference type="InterPro" id="IPR036942">
    <property type="entry name" value="Beta-barrel_TonB_sf"/>
</dbReference>
<keyword evidence="4" id="KW-0998">Cell outer membrane</keyword>
<evidence type="ECO:0000259" key="6">
    <source>
        <dbReference type="SMART" id="SM00965"/>
    </source>
</evidence>
<organism evidence="7 8">
    <name type="scientific">Hephaestia caeni</name>
    <dbReference type="NCBI Taxonomy" id="645617"/>
    <lineage>
        <taxon>Bacteria</taxon>
        <taxon>Pseudomonadati</taxon>
        <taxon>Pseudomonadota</taxon>
        <taxon>Alphaproteobacteria</taxon>
        <taxon>Sphingomonadales</taxon>
        <taxon>Sphingomonadaceae</taxon>
        <taxon>Hephaestia</taxon>
    </lineage>
</organism>
<dbReference type="InterPro" id="IPR037066">
    <property type="entry name" value="Plug_dom_sf"/>
</dbReference>
<dbReference type="PANTHER" id="PTHR47234:SF2">
    <property type="entry name" value="TONB-DEPENDENT RECEPTOR"/>
    <property type="match status" value="1"/>
</dbReference>
<dbReference type="EMBL" id="QXDC01000004">
    <property type="protein sequence ID" value="RIA37933.1"/>
    <property type="molecule type" value="Genomic_DNA"/>
</dbReference>
<proteinExistence type="predicted"/>
<evidence type="ECO:0000256" key="3">
    <source>
        <dbReference type="ARBA" id="ARBA00023136"/>
    </source>
</evidence>
<dbReference type="AlphaFoldDB" id="A0A397NQG2"/>
<feature type="signal peptide" evidence="5">
    <location>
        <begin position="1"/>
        <end position="29"/>
    </location>
</feature>